<dbReference type="SUPFAM" id="SSF47203">
    <property type="entry name" value="Acyl-CoA dehydrogenase C-terminal domain-like"/>
    <property type="match status" value="1"/>
</dbReference>
<dbReference type="eggNOG" id="COG1960">
    <property type="taxonomic scope" value="Bacteria"/>
</dbReference>
<dbReference type="FunFam" id="2.40.110.10:FF:000001">
    <property type="entry name" value="Acyl-CoA dehydrogenase, mitochondrial"/>
    <property type="match status" value="1"/>
</dbReference>
<evidence type="ECO:0000313" key="10">
    <source>
        <dbReference type="EMBL" id="EFD05528.1"/>
    </source>
</evidence>
<dbReference type="AlphaFoldDB" id="D3MQT2"/>
<evidence type="ECO:0000256" key="3">
    <source>
        <dbReference type="ARBA" id="ARBA00022630"/>
    </source>
</evidence>
<accession>D3MQT2</accession>
<keyword evidence="4 6" id="KW-0274">FAD</keyword>
<keyword evidence="5 6" id="KW-0560">Oxidoreductase</keyword>
<comment type="similarity">
    <text evidence="2 6">Belongs to the acyl-CoA dehydrogenase family.</text>
</comment>
<evidence type="ECO:0000259" key="9">
    <source>
        <dbReference type="Pfam" id="PF02771"/>
    </source>
</evidence>
<dbReference type="OrthoDB" id="9802447at2"/>
<feature type="domain" description="Acyl-CoA dehydrogenase/oxidase C-terminal" evidence="7">
    <location>
        <begin position="230"/>
        <end position="378"/>
    </location>
</feature>
<dbReference type="InterPro" id="IPR036250">
    <property type="entry name" value="AcylCo_DH-like_C"/>
</dbReference>
<evidence type="ECO:0000313" key="11">
    <source>
        <dbReference type="Proteomes" id="UP000004206"/>
    </source>
</evidence>
<dbReference type="PROSITE" id="PS00072">
    <property type="entry name" value="ACYL_COA_DH_1"/>
    <property type="match status" value="1"/>
</dbReference>
<dbReference type="SUPFAM" id="SSF56645">
    <property type="entry name" value="Acyl-CoA dehydrogenase NM domain-like"/>
    <property type="match status" value="1"/>
</dbReference>
<sequence length="380" mass="41471">MIFKKEHELVRKSIKDFCERELYSTDLAEKMDREGLEMPKEFLDKLAKYKFICPIVPREFSGAGADYVSYAIIMEELSRADASSGTYLTAGASLVALPLINFGTKEQKEKYLKPLAEGTKVGAFGLTEPGAGSDAGATATTAVLDGDHYILNGRKCWITNAPFCDFAIVTAVTEKGKGTKGISTFIVEAGWEGFSHGAHEDKMGIRGTRTSDLIFENVKVPKDNLLGKEGKGFVVMMNTLEAGRIGVAAQAVGVAQSALDEAIKYTKERVQFGKPLSAFQNTQFTIADMATKVEAARLLVYQAAQLKDDGKSPAIASSMAKFYAAEVANEVAYKALQLHGGYGYVKDYRIERIYRDARILSIYEGTSQVQQIVIAGKLLK</sequence>
<dbReference type="PROSITE" id="PS00073">
    <property type="entry name" value="ACYL_COA_DH_2"/>
    <property type="match status" value="1"/>
</dbReference>
<evidence type="ECO:0000256" key="6">
    <source>
        <dbReference type="RuleBase" id="RU362125"/>
    </source>
</evidence>
<feature type="domain" description="Acyl-CoA dehydrogenase/oxidase N-terminal" evidence="9">
    <location>
        <begin position="5"/>
        <end position="118"/>
    </location>
</feature>
<dbReference type="InterPro" id="IPR013786">
    <property type="entry name" value="AcylCoA_DH/ox_N"/>
</dbReference>
<keyword evidence="11" id="KW-1185">Reference proteome</keyword>
<proteinExistence type="inferred from homology"/>
<dbReference type="Proteomes" id="UP000004206">
    <property type="component" value="Unassembled WGS sequence"/>
</dbReference>
<keyword evidence="3 6" id="KW-0285">Flavoprotein</keyword>
<evidence type="ECO:0000256" key="4">
    <source>
        <dbReference type="ARBA" id="ARBA00022827"/>
    </source>
</evidence>
<evidence type="ECO:0000259" key="7">
    <source>
        <dbReference type="Pfam" id="PF00441"/>
    </source>
</evidence>
<dbReference type="GO" id="GO:0016937">
    <property type="term" value="F:short-chain fatty acyl-CoA dehydrogenase activity"/>
    <property type="evidence" value="ECO:0007669"/>
    <property type="project" value="UniProtKB-EC"/>
</dbReference>
<evidence type="ECO:0000256" key="5">
    <source>
        <dbReference type="ARBA" id="ARBA00023002"/>
    </source>
</evidence>
<feature type="domain" description="Acyl-CoA oxidase/dehydrogenase middle" evidence="8">
    <location>
        <begin position="123"/>
        <end position="218"/>
    </location>
</feature>
<dbReference type="PANTHER" id="PTHR43884">
    <property type="entry name" value="ACYL-COA DEHYDROGENASE"/>
    <property type="match status" value="1"/>
</dbReference>
<dbReference type="RefSeq" id="WP_002843251.1">
    <property type="nucleotide sequence ID" value="NZ_ADJN01000018.1"/>
</dbReference>
<protein>
    <submittedName>
        <fullName evidence="10">Acyl-CoA dehydrogenase, C-terminal domain protein</fullName>
        <ecNumber evidence="10">1.3.8.1</ecNumber>
    </submittedName>
</protein>
<evidence type="ECO:0000256" key="2">
    <source>
        <dbReference type="ARBA" id="ARBA00009347"/>
    </source>
</evidence>
<organism evidence="10 11">
    <name type="scientific">Peptostreptococcus anaerobius 653-L</name>
    <dbReference type="NCBI Taxonomy" id="596329"/>
    <lineage>
        <taxon>Bacteria</taxon>
        <taxon>Bacillati</taxon>
        <taxon>Bacillota</taxon>
        <taxon>Clostridia</taxon>
        <taxon>Peptostreptococcales</taxon>
        <taxon>Peptostreptococcaceae</taxon>
        <taxon>Peptostreptococcus</taxon>
    </lineage>
</organism>
<dbReference type="EC" id="1.3.8.1" evidence="10"/>
<gene>
    <name evidence="10" type="ORF">HMPREF0631_0149</name>
</gene>
<name>D3MQT2_9FIRM</name>
<reference evidence="10 11" key="1">
    <citation type="submission" date="2010-01" db="EMBL/GenBank/DDBJ databases">
        <authorList>
            <person name="Dodson R."/>
            <person name="Madupu R."/>
            <person name="Durkin A.S."/>
            <person name="Torralba M."/>
            <person name="Methe B."/>
            <person name="Sutton G.G."/>
            <person name="Strausberg R.L."/>
            <person name="Nelson K.E."/>
        </authorList>
    </citation>
    <scope>NUCLEOTIDE SEQUENCE [LARGE SCALE GENOMIC DNA]</scope>
    <source>
        <strain evidence="10 11">653-L</strain>
    </source>
</reference>
<dbReference type="InterPro" id="IPR006089">
    <property type="entry name" value="Acyl-CoA_DH_CS"/>
</dbReference>
<dbReference type="InterPro" id="IPR006091">
    <property type="entry name" value="Acyl-CoA_Oxase/DH_mid-dom"/>
</dbReference>
<dbReference type="PIRSF" id="PIRSF016578">
    <property type="entry name" value="HsaA"/>
    <property type="match status" value="1"/>
</dbReference>
<dbReference type="FunFam" id="1.20.140.10:FF:000004">
    <property type="entry name" value="Acyl-CoA dehydrogenase FadE25"/>
    <property type="match status" value="1"/>
</dbReference>
<dbReference type="GO" id="GO:0050660">
    <property type="term" value="F:flavin adenine dinucleotide binding"/>
    <property type="evidence" value="ECO:0007669"/>
    <property type="project" value="InterPro"/>
</dbReference>
<dbReference type="Pfam" id="PF02770">
    <property type="entry name" value="Acyl-CoA_dh_M"/>
    <property type="match status" value="1"/>
</dbReference>
<evidence type="ECO:0000259" key="8">
    <source>
        <dbReference type="Pfam" id="PF02770"/>
    </source>
</evidence>
<dbReference type="Pfam" id="PF00441">
    <property type="entry name" value="Acyl-CoA_dh_1"/>
    <property type="match status" value="1"/>
</dbReference>
<comment type="caution">
    <text evidence="10">The sequence shown here is derived from an EMBL/GenBank/DDBJ whole genome shotgun (WGS) entry which is preliminary data.</text>
</comment>
<dbReference type="Gene3D" id="2.40.110.10">
    <property type="entry name" value="Butyryl-CoA Dehydrogenase, subunit A, domain 2"/>
    <property type="match status" value="1"/>
</dbReference>
<dbReference type="Pfam" id="PF02771">
    <property type="entry name" value="Acyl-CoA_dh_N"/>
    <property type="match status" value="1"/>
</dbReference>
<dbReference type="FunFam" id="1.10.540.10:FF:000002">
    <property type="entry name" value="Acyl-CoA dehydrogenase FadE19"/>
    <property type="match status" value="1"/>
</dbReference>
<evidence type="ECO:0000256" key="1">
    <source>
        <dbReference type="ARBA" id="ARBA00001974"/>
    </source>
</evidence>
<dbReference type="Gene3D" id="1.20.140.10">
    <property type="entry name" value="Butyryl-CoA Dehydrogenase, subunit A, domain 3"/>
    <property type="match status" value="1"/>
</dbReference>
<dbReference type="InterPro" id="IPR037069">
    <property type="entry name" value="AcylCoA_DH/ox_N_sf"/>
</dbReference>
<dbReference type="EMBL" id="ADJN01000018">
    <property type="protein sequence ID" value="EFD05528.1"/>
    <property type="molecule type" value="Genomic_DNA"/>
</dbReference>
<dbReference type="InterPro" id="IPR009075">
    <property type="entry name" value="AcylCo_DH/oxidase_C"/>
</dbReference>
<comment type="cofactor">
    <cofactor evidence="1 6">
        <name>FAD</name>
        <dbReference type="ChEBI" id="CHEBI:57692"/>
    </cofactor>
</comment>
<dbReference type="Gene3D" id="1.10.540.10">
    <property type="entry name" value="Acyl-CoA dehydrogenase/oxidase, N-terminal domain"/>
    <property type="match status" value="1"/>
</dbReference>
<dbReference type="InterPro" id="IPR046373">
    <property type="entry name" value="Acyl-CoA_Oxase/DH_mid-dom_sf"/>
</dbReference>
<dbReference type="InterPro" id="IPR009100">
    <property type="entry name" value="AcylCoA_DH/oxidase_NM_dom_sf"/>
</dbReference>
<dbReference type="GeneID" id="79842322"/>
<dbReference type="PANTHER" id="PTHR43884:SF12">
    <property type="entry name" value="ISOVALERYL-COA DEHYDROGENASE, MITOCHONDRIAL-RELATED"/>
    <property type="match status" value="1"/>
</dbReference>